<feature type="binding site" evidence="11">
    <location>
        <position position="479"/>
    </location>
    <ligand>
        <name>Mn(2+)</name>
        <dbReference type="ChEBI" id="CHEBI:29035"/>
    </ligand>
</feature>
<comment type="similarity">
    <text evidence="3 8">Belongs to the LTA synthase family.</text>
</comment>
<accession>A0A2Z2KC60</accession>
<evidence type="ECO:0000256" key="12">
    <source>
        <dbReference type="SAM" id="Phobius"/>
    </source>
</evidence>
<keyword evidence="6 12" id="KW-1133">Transmembrane helix</keyword>
<dbReference type="EMBL" id="CP021780">
    <property type="protein sequence ID" value="ASA20493.1"/>
    <property type="molecule type" value="Genomic_DNA"/>
</dbReference>
<dbReference type="InterPro" id="IPR017850">
    <property type="entry name" value="Alkaline_phosphatase_core_sf"/>
</dbReference>
<feature type="binding site" evidence="10">
    <location>
        <position position="419"/>
    </location>
    <ligand>
        <name>substrate</name>
    </ligand>
</feature>
<evidence type="ECO:0000256" key="10">
    <source>
        <dbReference type="PIRSR" id="PIRSR005091-2"/>
    </source>
</evidence>
<keyword evidence="10" id="KW-0479">Metal-binding</keyword>
<feature type="binding site" evidence="11">
    <location>
        <position position="480"/>
    </location>
    <ligand>
        <name>Mn(2+)</name>
        <dbReference type="ChEBI" id="CHEBI:29035"/>
    </ligand>
</feature>
<name>A0A2Z2KC60_9BACL</name>
<dbReference type="AlphaFoldDB" id="A0A2Z2KC60"/>
<reference evidence="14 15" key="1">
    <citation type="submission" date="2017-06" db="EMBL/GenBank/DDBJ databases">
        <title>Complete genome sequence of Paenibacillus donghaensis KCTC 13049T isolated from East Sea sediment, South Korea.</title>
        <authorList>
            <person name="Jung B.K."/>
            <person name="Hong S.-J."/>
            <person name="Shin J.-H."/>
        </authorList>
    </citation>
    <scope>NUCLEOTIDE SEQUENCE [LARGE SCALE GENOMIC DNA]</scope>
    <source>
        <strain evidence="14 15">KCTC 13049</strain>
    </source>
</reference>
<keyword evidence="7 8" id="KW-0472">Membrane</keyword>
<feature type="binding site" evidence="11">
    <location>
        <position position="260"/>
    </location>
    <ligand>
        <name>Mn(2+)</name>
        <dbReference type="ChEBI" id="CHEBI:29035"/>
    </ligand>
</feature>
<feature type="transmembrane region" description="Helical" evidence="12">
    <location>
        <begin position="53"/>
        <end position="72"/>
    </location>
</feature>
<feature type="transmembrane region" description="Helical" evidence="12">
    <location>
        <begin position="168"/>
        <end position="185"/>
    </location>
</feature>
<evidence type="ECO:0000313" key="15">
    <source>
        <dbReference type="Proteomes" id="UP000249890"/>
    </source>
</evidence>
<gene>
    <name evidence="14" type="ORF">B9T62_06555</name>
</gene>
<proteinExistence type="inferred from homology"/>
<comment type="subcellular location">
    <subcellularLocation>
        <location evidence="1">Cell membrane</location>
        <topology evidence="1">Multi-pass membrane protein</topology>
    </subcellularLocation>
</comment>
<evidence type="ECO:0000256" key="11">
    <source>
        <dbReference type="PIRSR" id="PIRSR005091-3"/>
    </source>
</evidence>
<organism evidence="14 15">
    <name type="scientific">Paenibacillus donghaensis</name>
    <dbReference type="NCBI Taxonomy" id="414771"/>
    <lineage>
        <taxon>Bacteria</taxon>
        <taxon>Bacillati</taxon>
        <taxon>Bacillota</taxon>
        <taxon>Bacilli</taxon>
        <taxon>Bacillales</taxon>
        <taxon>Paenibacillaceae</taxon>
        <taxon>Paenibacillus</taxon>
    </lineage>
</organism>
<dbReference type="InterPro" id="IPR050448">
    <property type="entry name" value="OpgB/LTA_synthase_biosynth"/>
</dbReference>
<evidence type="ECO:0000256" key="3">
    <source>
        <dbReference type="ARBA" id="ARBA00009983"/>
    </source>
</evidence>
<dbReference type="Pfam" id="PF00884">
    <property type="entry name" value="Sulfatase"/>
    <property type="match status" value="1"/>
</dbReference>
<comment type="pathway">
    <text evidence="2">Cell wall biogenesis; lipoteichoic acid biosynthesis.</text>
</comment>
<dbReference type="Proteomes" id="UP000249890">
    <property type="component" value="Chromosome"/>
</dbReference>
<dbReference type="OrthoDB" id="5901192at2"/>
<keyword evidence="15" id="KW-1185">Reference proteome</keyword>
<evidence type="ECO:0000256" key="6">
    <source>
        <dbReference type="ARBA" id="ARBA00022989"/>
    </source>
</evidence>
<sequence length="643" mass="73031">MKQEVDPNRIIKDTVKYKPAYILRYRPILLFSLILLIKSAVAWFVVFSNGPSWSMLLTEIPFFLIVFGLIEWMSSKRKILYYMIANLLITLVYFSVLMYYKYYGVIATYHALEQADKVTKVGESTYSLLDPYYLFIFVDIIVFMCFMFRPKYIAIWKTRGMRRMNPKVLFGLLSVSLALCLFNVWPNHASMNENTKAESMGLLSYEVYTIFADTTEEEELIDSSEITQKAVNELKGITEPSQPLHWAADKGRNLIVVQMESFQNFLLGLKIEGQEVTPNLNRLAQSEFYFNNFYSNAGQGTTSDAEFVVNTSTYVPHHEAATSSEYMDKNLPSLPKLLQNNGYQTVTFHTNSVDFWNRKVLYQAIGFEKYYDQAFYGEDDHIAFGSSDEVLYAKTVPELARLDAAAEPFYAMILSMSAHHPYKLPESKTPIKLPERYDDTLVGDYIKAQSYADYAMGQFLDGLRTSGLWDNSVIVFYGDHQGLPLYSLGDDEIELMHEIMGREYGYTDMFNVPFIVHSPGAGQRAELSQTGGQVDILPTAANLLGVSLQDQLHFGEDLFNQTHNLLPVIHFLPTGSFINDSSLFLTGEGYSDGTHYNLLDNSETSGGSTEAEFTAMQRLLSLSNSYLLQLPDRVATEDAAVKE</sequence>
<dbReference type="GO" id="GO:0046872">
    <property type="term" value="F:metal ion binding"/>
    <property type="evidence" value="ECO:0007669"/>
    <property type="project" value="UniProtKB-KW"/>
</dbReference>
<feature type="transmembrane region" description="Helical" evidence="12">
    <location>
        <begin position="28"/>
        <end position="47"/>
    </location>
</feature>
<dbReference type="InterPro" id="IPR012160">
    <property type="entry name" value="LtaS-like"/>
</dbReference>
<dbReference type="PANTHER" id="PTHR47371">
    <property type="entry name" value="LIPOTEICHOIC ACID SYNTHASE"/>
    <property type="match status" value="1"/>
</dbReference>
<dbReference type="GO" id="GO:0005886">
    <property type="term" value="C:plasma membrane"/>
    <property type="evidence" value="ECO:0007669"/>
    <property type="project" value="UniProtKB-SubCell"/>
</dbReference>
<evidence type="ECO:0000256" key="1">
    <source>
        <dbReference type="ARBA" id="ARBA00004651"/>
    </source>
</evidence>
<feature type="transmembrane region" description="Helical" evidence="12">
    <location>
        <begin position="79"/>
        <end position="100"/>
    </location>
</feature>
<keyword evidence="4 8" id="KW-1003">Cell membrane</keyword>
<dbReference type="InterPro" id="IPR000917">
    <property type="entry name" value="Sulfatase_N"/>
</dbReference>
<dbReference type="PIRSF" id="PIRSF005091">
    <property type="entry name" value="Mmb_sulf_HI1246"/>
    <property type="match status" value="1"/>
</dbReference>
<evidence type="ECO:0000256" key="4">
    <source>
        <dbReference type="ARBA" id="ARBA00022475"/>
    </source>
</evidence>
<evidence type="ECO:0000259" key="13">
    <source>
        <dbReference type="Pfam" id="PF00884"/>
    </source>
</evidence>
<feature type="domain" description="Sulfatase N-terminal" evidence="13">
    <location>
        <begin position="252"/>
        <end position="546"/>
    </location>
</feature>
<evidence type="ECO:0000256" key="5">
    <source>
        <dbReference type="ARBA" id="ARBA00022692"/>
    </source>
</evidence>
<evidence type="ECO:0000256" key="9">
    <source>
        <dbReference type="PIRSR" id="PIRSR005091-1"/>
    </source>
</evidence>
<evidence type="ECO:0000256" key="2">
    <source>
        <dbReference type="ARBA" id="ARBA00004936"/>
    </source>
</evidence>
<evidence type="ECO:0000256" key="8">
    <source>
        <dbReference type="PIRNR" id="PIRNR005091"/>
    </source>
</evidence>
<feature type="active site" evidence="9">
    <location>
        <position position="302"/>
    </location>
</feature>
<dbReference type="Gene3D" id="3.40.720.10">
    <property type="entry name" value="Alkaline Phosphatase, subunit A"/>
    <property type="match status" value="1"/>
</dbReference>
<dbReference type="SUPFAM" id="SSF53649">
    <property type="entry name" value="Alkaline phosphatase-like"/>
    <property type="match status" value="1"/>
</dbReference>
<dbReference type="CDD" id="cd16015">
    <property type="entry name" value="LTA_synthase"/>
    <property type="match status" value="1"/>
</dbReference>
<dbReference type="PANTHER" id="PTHR47371:SF3">
    <property type="entry name" value="PHOSPHOGLYCEROL TRANSFERASE I"/>
    <property type="match status" value="1"/>
</dbReference>
<feature type="transmembrane region" description="Helical" evidence="12">
    <location>
        <begin position="132"/>
        <end position="148"/>
    </location>
</feature>
<protein>
    <submittedName>
        <fullName evidence="14">Sulfatase</fullName>
    </submittedName>
</protein>
<keyword evidence="10" id="KW-0464">Manganese</keyword>
<evidence type="ECO:0000256" key="7">
    <source>
        <dbReference type="ARBA" id="ARBA00023136"/>
    </source>
</evidence>
<dbReference type="KEGG" id="pdh:B9T62_06555"/>
<evidence type="ECO:0000313" key="14">
    <source>
        <dbReference type="EMBL" id="ASA20493.1"/>
    </source>
</evidence>
<dbReference type="RefSeq" id="WP_087914513.1">
    <property type="nucleotide sequence ID" value="NZ_CP021780.1"/>
</dbReference>
<feature type="binding site" evidence="11">
    <location>
        <position position="302"/>
    </location>
    <ligand>
        <name>Mn(2+)</name>
        <dbReference type="ChEBI" id="CHEBI:29035"/>
    </ligand>
</feature>
<keyword evidence="5 12" id="KW-0812">Transmembrane</keyword>
<dbReference type="Gene3D" id="3.30.1120.170">
    <property type="match status" value="1"/>
</dbReference>